<gene>
    <name evidence="6" type="ORF">ACFSJ0_16660</name>
</gene>
<dbReference type="Pfam" id="PF01494">
    <property type="entry name" value="FAD_binding_3"/>
    <property type="match status" value="1"/>
</dbReference>
<dbReference type="Proteomes" id="UP001597097">
    <property type="component" value="Unassembled WGS sequence"/>
</dbReference>
<keyword evidence="1" id="KW-0285">Flavoprotein</keyword>
<dbReference type="GO" id="GO:0004497">
    <property type="term" value="F:monooxygenase activity"/>
    <property type="evidence" value="ECO:0007669"/>
    <property type="project" value="UniProtKB-KW"/>
</dbReference>
<dbReference type="InterPro" id="IPR036188">
    <property type="entry name" value="FAD/NAD-bd_sf"/>
</dbReference>
<evidence type="ECO:0000313" key="6">
    <source>
        <dbReference type="EMBL" id="MFD1538689.1"/>
    </source>
</evidence>
<dbReference type="SUPFAM" id="SSF51905">
    <property type="entry name" value="FAD/NAD(P)-binding domain"/>
    <property type="match status" value="1"/>
</dbReference>
<sequence>MITDNDGAYVNRPLFALPVPHTWRYSPSATLLGDAAHLMPPLGADVNLAMLDASELALAIVGHATTGEAVRSYEATMLPRANAIAARLKHGLDHMLAVPDRPVRQPS</sequence>
<feature type="domain" description="FAD-binding" evidence="5">
    <location>
        <begin position="31"/>
        <end position="85"/>
    </location>
</feature>
<protein>
    <submittedName>
        <fullName evidence="6">FAD-dependent monooxygenase</fullName>
    </submittedName>
</protein>
<evidence type="ECO:0000256" key="2">
    <source>
        <dbReference type="ARBA" id="ARBA00022827"/>
    </source>
</evidence>
<keyword evidence="3" id="KW-0560">Oxidoreductase</keyword>
<organism evidence="6 7">
    <name type="scientific">Nonomuraea guangzhouensis</name>
    <dbReference type="NCBI Taxonomy" id="1291555"/>
    <lineage>
        <taxon>Bacteria</taxon>
        <taxon>Bacillati</taxon>
        <taxon>Actinomycetota</taxon>
        <taxon>Actinomycetes</taxon>
        <taxon>Streptosporangiales</taxon>
        <taxon>Streptosporangiaceae</taxon>
        <taxon>Nonomuraea</taxon>
    </lineage>
</organism>
<dbReference type="InterPro" id="IPR002938">
    <property type="entry name" value="FAD-bd"/>
</dbReference>
<name>A0ABW4G8I1_9ACTN</name>
<evidence type="ECO:0000256" key="4">
    <source>
        <dbReference type="ARBA" id="ARBA00023033"/>
    </source>
</evidence>
<evidence type="ECO:0000313" key="7">
    <source>
        <dbReference type="Proteomes" id="UP001597097"/>
    </source>
</evidence>
<evidence type="ECO:0000259" key="5">
    <source>
        <dbReference type="Pfam" id="PF01494"/>
    </source>
</evidence>
<dbReference type="RefSeq" id="WP_246651457.1">
    <property type="nucleotide sequence ID" value="NZ_JAHKRM010000009.1"/>
</dbReference>
<evidence type="ECO:0000256" key="1">
    <source>
        <dbReference type="ARBA" id="ARBA00022630"/>
    </source>
</evidence>
<keyword evidence="7" id="KW-1185">Reference proteome</keyword>
<dbReference type="PANTHER" id="PTHR46972:SF1">
    <property type="entry name" value="FAD DEPENDENT OXIDOREDUCTASE DOMAIN-CONTAINING PROTEIN"/>
    <property type="match status" value="1"/>
</dbReference>
<keyword evidence="4 6" id="KW-0503">Monooxygenase</keyword>
<reference evidence="7" key="1">
    <citation type="journal article" date="2019" name="Int. J. Syst. Evol. Microbiol.">
        <title>The Global Catalogue of Microorganisms (GCM) 10K type strain sequencing project: providing services to taxonomists for standard genome sequencing and annotation.</title>
        <authorList>
            <consortium name="The Broad Institute Genomics Platform"/>
            <consortium name="The Broad Institute Genome Sequencing Center for Infectious Disease"/>
            <person name="Wu L."/>
            <person name="Ma J."/>
        </authorList>
    </citation>
    <scope>NUCLEOTIDE SEQUENCE [LARGE SCALE GENOMIC DNA]</scope>
    <source>
        <strain evidence="7">CGMCC 1.15399</strain>
    </source>
</reference>
<dbReference type="Gene3D" id="3.50.50.60">
    <property type="entry name" value="FAD/NAD(P)-binding domain"/>
    <property type="match status" value="1"/>
</dbReference>
<comment type="caution">
    <text evidence="6">The sequence shown here is derived from an EMBL/GenBank/DDBJ whole genome shotgun (WGS) entry which is preliminary data.</text>
</comment>
<evidence type="ECO:0000256" key="3">
    <source>
        <dbReference type="ARBA" id="ARBA00023002"/>
    </source>
</evidence>
<keyword evidence="2" id="KW-0274">FAD</keyword>
<accession>A0ABW4G8I1</accession>
<dbReference type="PANTHER" id="PTHR46972">
    <property type="entry name" value="MONOOXYGENASE ASQM-RELATED"/>
    <property type="match status" value="1"/>
</dbReference>
<dbReference type="EMBL" id="JBHUCM010000014">
    <property type="protein sequence ID" value="MFD1538689.1"/>
    <property type="molecule type" value="Genomic_DNA"/>
</dbReference>
<proteinExistence type="predicted"/>